<accession>A0A918L6V2</accession>
<dbReference type="EMBL" id="BMRB01000001">
    <property type="protein sequence ID" value="GGS14900.1"/>
    <property type="molecule type" value="Genomic_DNA"/>
</dbReference>
<reference evidence="2" key="1">
    <citation type="journal article" date="2014" name="Int. J. Syst. Evol. Microbiol.">
        <title>Complete genome sequence of Corynebacterium casei LMG S-19264T (=DSM 44701T), isolated from a smear-ripened cheese.</title>
        <authorList>
            <consortium name="US DOE Joint Genome Institute (JGI-PGF)"/>
            <person name="Walter F."/>
            <person name="Albersmeier A."/>
            <person name="Kalinowski J."/>
            <person name="Ruckert C."/>
        </authorList>
    </citation>
    <scope>NUCLEOTIDE SEQUENCE</scope>
    <source>
        <strain evidence="2">JCM 3276</strain>
    </source>
</reference>
<reference evidence="2" key="2">
    <citation type="submission" date="2020-09" db="EMBL/GenBank/DDBJ databases">
        <authorList>
            <person name="Sun Q."/>
            <person name="Ohkuma M."/>
        </authorList>
    </citation>
    <scope>NUCLEOTIDE SEQUENCE</scope>
    <source>
        <strain evidence="2">JCM 3276</strain>
    </source>
</reference>
<evidence type="ECO:0000259" key="1">
    <source>
        <dbReference type="SMART" id="SM00858"/>
    </source>
</evidence>
<proteinExistence type="predicted"/>
<comment type="caution">
    <text evidence="2">The sequence shown here is derived from an EMBL/GenBank/DDBJ whole genome shotgun (WGS) entry which is preliminary data.</text>
</comment>
<protein>
    <recommendedName>
        <fullName evidence="1">SAF domain-containing protein</fullName>
    </recommendedName>
</protein>
<evidence type="ECO:0000313" key="3">
    <source>
        <dbReference type="Proteomes" id="UP000660680"/>
    </source>
</evidence>
<gene>
    <name evidence="2" type="ORF">GCM10010171_03530</name>
</gene>
<dbReference type="Proteomes" id="UP000660680">
    <property type="component" value="Unassembled WGS sequence"/>
</dbReference>
<dbReference type="Pfam" id="PF08666">
    <property type="entry name" value="SAF"/>
    <property type="match status" value="1"/>
</dbReference>
<evidence type="ECO:0000313" key="2">
    <source>
        <dbReference type="EMBL" id="GGS14900.1"/>
    </source>
</evidence>
<feature type="domain" description="SAF" evidence="1">
    <location>
        <begin position="42"/>
        <end position="104"/>
    </location>
</feature>
<organism evidence="2 3">
    <name type="scientific">Actinokineospora fastidiosa</name>
    <dbReference type="NCBI Taxonomy" id="1816"/>
    <lineage>
        <taxon>Bacteria</taxon>
        <taxon>Bacillati</taxon>
        <taxon>Actinomycetota</taxon>
        <taxon>Actinomycetes</taxon>
        <taxon>Pseudonocardiales</taxon>
        <taxon>Pseudonocardiaceae</taxon>
        <taxon>Actinokineospora</taxon>
    </lineage>
</organism>
<dbReference type="SMART" id="SM00858">
    <property type="entry name" value="SAF"/>
    <property type="match status" value="1"/>
</dbReference>
<dbReference type="InterPro" id="IPR013974">
    <property type="entry name" value="SAF"/>
</dbReference>
<dbReference type="AlphaFoldDB" id="A0A918L6V2"/>
<dbReference type="CDD" id="cd11614">
    <property type="entry name" value="SAF_CpaB_FlgA_like"/>
    <property type="match status" value="1"/>
</dbReference>
<sequence>MVPRAVLDRLTRPLSLRRAAAGVLVLLAAVLAFTPSARDGTAPVLVAARDLPAGAVLSAADVRSVRMPPDLVPGAALAEASEVESAVLVAAASAGEPLTRTRLLGPEHVRLAAGPGQDAVPLRLADPGVARLLRAGARVDVVAAEPHAVVARDGVVLAVHGADSARDGPVVLLALPGDSATRVAAVALERPVGVTLR</sequence>
<keyword evidence="3" id="KW-1185">Reference proteome</keyword>
<name>A0A918L6V2_9PSEU</name>